<dbReference type="Proteomes" id="UP000807342">
    <property type="component" value="Unassembled WGS sequence"/>
</dbReference>
<dbReference type="AlphaFoldDB" id="A0A9P6C4H3"/>
<feature type="signal peptide" evidence="2">
    <location>
        <begin position="1"/>
        <end position="25"/>
    </location>
</feature>
<feature type="chain" id="PRO_5040253893" evidence="2">
    <location>
        <begin position="26"/>
        <end position="331"/>
    </location>
</feature>
<sequence length="331" mass="34969">MSSGKTATAVLIPLLLIIRWRHEQATQKTRWFGVAVDGRVSVVSAGWRSVTATGANAAIQNSMAVSGNMAPPFLVGGTSPAPGFALDNGARNQAGVGMRQTSQMRTGVGLRNPPSIGGERMLRVSFADEVRQSGVSFANDPRPSGEFRRTRASHHDYIPPVHSIPAGVATASPSDEDGALSPRQTHGPLAPTPEDIRAYIAAGSRARITSNISTPSAATTQQKDEIDDVLPALSMMRTDQGEDHLFPAPAPAHIHPAPPSSIPSLPPTMMPPVMATMPLPMPAGVMSPDEMLCAYAERRGTRTMTPVNGVSYPIPIAPRGWYALEGCSDSI</sequence>
<dbReference type="EMBL" id="MU151151">
    <property type="protein sequence ID" value="KAF9448765.1"/>
    <property type="molecule type" value="Genomic_DNA"/>
</dbReference>
<keyword evidence="2" id="KW-0732">Signal</keyword>
<protein>
    <submittedName>
        <fullName evidence="3">Uncharacterized protein</fullName>
    </submittedName>
</protein>
<feature type="region of interest" description="Disordered" evidence="1">
    <location>
        <begin position="169"/>
        <end position="192"/>
    </location>
</feature>
<evidence type="ECO:0000313" key="4">
    <source>
        <dbReference type="Proteomes" id="UP000807342"/>
    </source>
</evidence>
<evidence type="ECO:0000313" key="3">
    <source>
        <dbReference type="EMBL" id="KAF9448765.1"/>
    </source>
</evidence>
<evidence type="ECO:0000256" key="2">
    <source>
        <dbReference type="SAM" id="SignalP"/>
    </source>
</evidence>
<evidence type="ECO:0000256" key="1">
    <source>
        <dbReference type="SAM" id="MobiDB-lite"/>
    </source>
</evidence>
<organism evidence="3 4">
    <name type="scientific">Macrolepiota fuliginosa MF-IS2</name>
    <dbReference type="NCBI Taxonomy" id="1400762"/>
    <lineage>
        <taxon>Eukaryota</taxon>
        <taxon>Fungi</taxon>
        <taxon>Dikarya</taxon>
        <taxon>Basidiomycota</taxon>
        <taxon>Agaricomycotina</taxon>
        <taxon>Agaricomycetes</taxon>
        <taxon>Agaricomycetidae</taxon>
        <taxon>Agaricales</taxon>
        <taxon>Agaricineae</taxon>
        <taxon>Agaricaceae</taxon>
        <taxon>Macrolepiota</taxon>
    </lineage>
</organism>
<accession>A0A9P6C4H3</accession>
<gene>
    <name evidence="3" type="ORF">P691DRAFT_775192</name>
</gene>
<name>A0A9P6C4H3_9AGAR</name>
<keyword evidence="4" id="KW-1185">Reference proteome</keyword>
<comment type="caution">
    <text evidence="3">The sequence shown here is derived from an EMBL/GenBank/DDBJ whole genome shotgun (WGS) entry which is preliminary data.</text>
</comment>
<proteinExistence type="predicted"/>
<reference evidence="3" key="1">
    <citation type="submission" date="2020-11" db="EMBL/GenBank/DDBJ databases">
        <authorList>
            <consortium name="DOE Joint Genome Institute"/>
            <person name="Ahrendt S."/>
            <person name="Riley R."/>
            <person name="Andreopoulos W."/>
            <person name="Labutti K."/>
            <person name="Pangilinan J."/>
            <person name="Ruiz-Duenas F.J."/>
            <person name="Barrasa J.M."/>
            <person name="Sanchez-Garcia M."/>
            <person name="Camarero S."/>
            <person name="Miyauchi S."/>
            <person name="Serrano A."/>
            <person name="Linde D."/>
            <person name="Babiker R."/>
            <person name="Drula E."/>
            <person name="Ayuso-Fernandez I."/>
            <person name="Pacheco R."/>
            <person name="Padilla G."/>
            <person name="Ferreira P."/>
            <person name="Barriuso J."/>
            <person name="Kellner H."/>
            <person name="Castanera R."/>
            <person name="Alfaro M."/>
            <person name="Ramirez L."/>
            <person name="Pisabarro A.G."/>
            <person name="Kuo A."/>
            <person name="Tritt A."/>
            <person name="Lipzen A."/>
            <person name="He G."/>
            <person name="Yan M."/>
            <person name="Ng V."/>
            <person name="Cullen D."/>
            <person name="Martin F."/>
            <person name="Rosso M.-N."/>
            <person name="Henrissat B."/>
            <person name="Hibbett D."/>
            <person name="Martinez A.T."/>
            <person name="Grigoriev I.V."/>
        </authorList>
    </citation>
    <scope>NUCLEOTIDE SEQUENCE</scope>
    <source>
        <strain evidence="3">MF-IS2</strain>
    </source>
</reference>
<dbReference type="OrthoDB" id="3363836at2759"/>
<feature type="region of interest" description="Disordered" evidence="1">
    <location>
        <begin position="97"/>
        <end position="116"/>
    </location>
</feature>